<feature type="transmembrane region" description="Helical" evidence="1">
    <location>
        <begin position="45"/>
        <end position="65"/>
    </location>
</feature>
<dbReference type="RefSeq" id="WP_078664181.1">
    <property type="nucleotide sequence ID" value="NZ_FUXM01000001.1"/>
</dbReference>
<keyword evidence="1" id="KW-0812">Transmembrane</keyword>
<dbReference type="AlphaFoldDB" id="A0A1T4L532"/>
<keyword evidence="3" id="KW-1185">Reference proteome</keyword>
<evidence type="ECO:0000256" key="1">
    <source>
        <dbReference type="SAM" id="Phobius"/>
    </source>
</evidence>
<organism evidence="2 3">
    <name type="scientific">Carboxydocella sporoproducens DSM 16521</name>
    <dbReference type="NCBI Taxonomy" id="1121270"/>
    <lineage>
        <taxon>Bacteria</taxon>
        <taxon>Bacillati</taxon>
        <taxon>Bacillota</taxon>
        <taxon>Clostridia</taxon>
        <taxon>Eubacteriales</taxon>
        <taxon>Clostridiales Family XVI. Incertae Sedis</taxon>
        <taxon>Carboxydocella</taxon>
    </lineage>
</organism>
<keyword evidence="1" id="KW-1133">Transmembrane helix</keyword>
<accession>A0A1T4L532</accession>
<dbReference type="Proteomes" id="UP000189933">
    <property type="component" value="Unassembled WGS sequence"/>
</dbReference>
<proteinExistence type="predicted"/>
<feature type="transmembrane region" description="Helical" evidence="1">
    <location>
        <begin position="7"/>
        <end position="33"/>
    </location>
</feature>
<reference evidence="3" key="1">
    <citation type="submission" date="2017-02" db="EMBL/GenBank/DDBJ databases">
        <authorList>
            <person name="Varghese N."/>
            <person name="Submissions S."/>
        </authorList>
    </citation>
    <scope>NUCLEOTIDE SEQUENCE [LARGE SCALE GENOMIC DNA]</scope>
    <source>
        <strain evidence="3">DSM 16521</strain>
    </source>
</reference>
<keyword evidence="1" id="KW-0472">Membrane</keyword>
<gene>
    <name evidence="2" type="ORF">SAMN02745885_00018</name>
</gene>
<name>A0A1T4L532_9FIRM</name>
<dbReference type="EMBL" id="FUXM01000001">
    <property type="protein sequence ID" value="SJZ49661.1"/>
    <property type="molecule type" value="Genomic_DNA"/>
</dbReference>
<protein>
    <submittedName>
        <fullName evidence="2">Uncharacterized protein</fullName>
    </submittedName>
</protein>
<evidence type="ECO:0000313" key="2">
    <source>
        <dbReference type="EMBL" id="SJZ49661.1"/>
    </source>
</evidence>
<sequence length="76" mass="8845">MIKNGFFGFILAVVTVVWHLLHCALPVILPLLVSLGILVPQHWHLISIPWPVTALASIWIIYYLLRQRIIIFYVRK</sequence>
<evidence type="ECO:0000313" key="3">
    <source>
        <dbReference type="Proteomes" id="UP000189933"/>
    </source>
</evidence>